<organism evidence="7">
    <name type="scientific">Fusarium odoratissimum (strain NRRL 54006)</name>
    <dbReference type="NCBI Taxonomy" id="1089451"/>
    <lineage>
        <taxon>Eukaryota</taxon>
        <taxon>Fungi</taxon>
        <taxon>Dikarya</taxon>
        <taxon>Ascomycota</taxon>
        <taxon>Pezizomycotina</taxon>
        <taxon>Sordariomycetes</taxon>
        <taxon>Hypocreomycetidae</taxon>
        <taxon>Hypocreales</taxon>
        <taxon>Nectriaceae</taxon>
        <taxon>Fusarium</taxon>
        <taxon>Fusarium oxysporum species complex</taxon>
        <taxon>Fusarium oxysporum f. sp. cubense (strain race 4)</taxon>
    </lineage>
</organism>
<accession>X0JQX3</accession>
<dbReference type="RefSeq" id="XP_031060906.1">
    <property type="nucleotide sequence ID" value="XM_031209819.1"/>
</dbReference>
<dbReference type="Pfam" id="PF00083">
    <property type="entry name" value="Sugar_tr"/>
    <property type="match status" value="1"/>
</dbReference>
<dbReference type="GO" id="GO:0016020">
    <property type="term" value="C:membrane"/>
    <property type="evidence" value="ECO:0007669"/>
    <property type="project" value="UniProtKB-SubCell"/>
</dbReference>
<dbReference type="Gene3D" id="1.20.1250.20">
    <property type="entry name" value="MFS general substrate transporter like domains"/>
    <property type="match status" value="1"/>
</dbReference>
<evidence type="ECO:0000256" key="1">
    <source>
        <dbReference type="ARBA" id="ARBA00004141"/>
    </source>
</evidence>
<feature type="transmembrane region" description="Helical" evidence="6">
    <location>
        <begin position="6"/>
        <end position="27"/>
    </location>
</feature>
<reference evidence="7" key="1">
    <citation type="submission" date="2011-11" db="EMBL/GenBank/DDBJ databases">
        <title>The Genome Sequence of Fusarium oxysporum II5.</title>
        <authorList>
            <consortium name="The Broad Institute Genome Sequencing Platform"/>
            <person name="Ma L.-J."/>
            <person name="Gale L.R."/>
            <person name="Schwartz D.C."/>
            <person name="Zhou S."/>
            <person name="Corby-Kistler H."/>
            <person name="Young S.K."/>
            <person name="Zeng Q."/>
            <person name="Gargeya S."/>
            <person name="Fitzgerald M."/>
            <person name="Haas B."/>
            <person name="Abouelleil A."/>
            <person name="Alvarado L."/>
            <person name="Arachchi H.M."/>
            <person name="Berlin A."/>
            <person name="Brown A."/>
            <person name="Chapman S.B."/>
            <person name="Chen Z."/>
            <person name="Dunbar C."/>
            <person name="Freedman E."/>
            <person name="Gearin G."/>
            <person name="Goldberg J."/>
            <person name="Griggs A."/>
            <person name="Gujja S."/>
            <person name="Heiman D."/>
            <person name="Howarth C."/>
            <person name="Larson L."/>
            <person name="Lui A."/>
            <person name="MacDonald P.J.P."/>
            <person name="Montmayeur A."/>
            <person name="Murphy C."/>
            <person name="Neiman D."/>
            <person name="Pearson M."/>
            <person name="Priest M."/>
            <person name="Roberts A."/>
            <person name="Saif S."/>
            <person name="Shea T."/>
            <person name="Shenoy N."/>
            <person name="Sisk P."/>
            <person name="Stolte C."/>
            <person name="Sykes S."/>
            <person name="Wortman J."/>
            <person name="Nusbaum C."/>
            <person name="Birren B."/>
        </authorList>
    </citation>
    <scope>NUCLEOTIDE SEQUENCE [LARGE SCALE GENOMIC DNA]</scope>
    <source>
        <strain evidence="7">54006</strain>
    </source>
</reference>
<gene>
    <name evidence="7" type="ORF">FOIG_09538</name>
</gene>
<dbReference type="GO" id="GO:0005351">
    <property type="term" value="F:carbohydrate:proton symporter activity"/>
    <property type="evidence" value="ECO:0007669"/>
    <property type="project" value="TreeGrafter"/>
</dbReference>
<keyword evidence="4 6" id="KW-0472">Membrane</keyword>
<name>X0JQX3_FUSO5</name>
<evidence type="ECO:0008006" key="8">
    <source>
        <dbReference type="Google" id="ProtNLM"/>
    </source>
</evidence>
<dbReference type="InterPro" id="IPR036259">
    <property type="entry name" value="MFS_trans_sf"/>
</dbReference>
<dbReference type="PANTHER" id="PTHR48022:SF21">
    <property type="entry name" value="QUINATE TRANSPORTER, PUTATIVE (AFU_ORTHOLOGUE AFUA_6G06960)-RELATED"/>
    <property type="match status" value="1"/>
</dbReference>
<sequence length="75" mass="8083">MGTAGYGMFFMFGCFCLSMGLFAWFFIPETKGLSLEKMDELFGSTPLTPGKSDAEMASGTADRPSSIYEVNSGKS</sequence>
<dbReference type="InterPro" id="IPR005828">
    <property type="entry name" value="MFS_sugar_transport-like"/>
</dbReference>
<dbReference type="AlphaFoldDB" id="X0JQX3"/>
<evidence type="ECO:0000256" key="6">
    <source>
        <dbReference type="SAM" id="Phobius"/>
    </source>
</evidence>
<dbReference type="GeneID" id="42034713"/>
<keyword evidence="2 6" id="KW-0812">Transmembrane</keyword>
<dbReference type="SUPFAM" id="SSF103473">
    <property type="entry name" value="MFS general substrate transporter"/>
    <property type="match status" value="1"/>
</dbReference>
<evidence type="ECO:0000313" key="7">
    <source>
        <dbReference type="EMBL" id="EXL98816.1"/>
    </source>
</evidence>
<dbReference type="HOGENOM" id="CLU_2671157_0_0_1"/>
<dbReference type="InterPro" id="IPR050360">
    <property type="entry name" value="MFS_Sugar_Transporters"/>
</dbReference>
<dbReference type="VEuPathDB" id="FungiDB:FOIG_09538"/>
<comment type="subcellular location">
    <subcellularLocation>
        <location evidence="1">Membrane</location>
        <topology evidence="1">Multi-pass membrane protein</topology>
    </subcellularLocation>
</comment>
<evidence type="ECO:0000256" key="5">
    <source>
        <dbReference type="SAM" id="MobiDB-lite"/>
    </source>
</evidence>
<dbReference type="PANTHER" id="PTHR48022">
    <property type="entry name" value="PLASTIDIC GLUCOSE TRANSPORTER 4"/>
    <property type="match status" value="1"/>
</dbReference>
<evidence type="ECO:0000256" key="3">
    <source>
        <dbReference type="ARBA" id="ARBA00022989"/>
    </source>
</evidence>
<dbReference type="EMBL" id="JH658286">
    <property type="protein sequence ID" value="EXL98816.1"/>
    <property type="molecule type" value="Genomic_DNA"/>
</dbReference>
<reference evidence="7" key="2">
    <citation type="submission" date="2012-05" db="EMBL/GenBank/DDBJ databases">
        <title>The Genome Annotation of Fusarium oxysporum II5.</title>
        <authorList>
            <consortium name="The Broad Institute Genomics Platform"/>
            <person name="Ma L.-J."/>
            <person name="Corby-Kistler H."/>
            <person name="Broz K."/>
            <person name="Gale L.R."/>
            <person name="Jonkers W."/>
            <person name="O'Donnell K."/>
            <person name="Ploetz R."/>
            <person name="Steinberg C."/>
            <person name="Schwartz D.C."/>
            <person name="VanEtten H."/>
            <person name="Zhou S."/>
            <person name="Young S.K."/>
            <person name="Zeng Q."/>
            <person name="Gargeya S."/>
            <person name="Fitzgerald M."/>
            <person name="Abouelleil A."/>
            <person name="Alvarado L."/>
            <person name="Chapman S.B."/>
            <person name="Gainer-Dewar J."/>
            <person name="Goldberg J."/>
            <person name="Griggs A."/>
            <person name="Gujja S."/>
            <person name="Hansen M."/>
            <person name="Howarth C."/>
            <person name="Imamovic A."/>
            <person name="Ireland A."/>
            <person name="Larimer J."/>
            <person name="McCowan C."/>
            <person name="Murphy C."/>
            <person name="Pearson M."/>
            <person name="Poon T.W."/>
            <person name="Priest M."/>
            <person name="Roberts A."/>
            <person name="Saif S."/>
            <person name="Shea T."/>
            <person name="Sykes S."/>
            <person name="Wortman J."/>
            <person name="Nusbaum C."/>
            <person name="Birren B."/>
        </authorList>
    </citation>
    <scope>NUCLEOTIDE SEQUENCE</scope>
    <source>
        <strain evidence="7">54006</strain>
    </source>
</reference>
<protein>
    <recommendedName>
        <fullName evidence="8">Major facilitator superfamily (MFS) profile domain-containing protein</fullName>
    </recommendedName>
</protein>
<evidence type="ECO:0000256" key="2">
    <source>
        <dbReference type="ARBA" id="ARBA00022692"/>
    </source>
</evidence>
<keyword evidence="3 6" id="KW-1133">Transmembrane helix</keyword>
<feature type="region of interest" description="Disordered" evidence="5">
    <location>
        <begin position="46"/>
        <end position="75"/>
    </location>
</feature>
<dbReference type="Proteomes" id="UP000030685">
    <property type="component" value="Unassembled WGS sequence"/>
</dbReference>
<evidence type="ECO:0000256" key="4">
    <source>
        <dbReference type="ARBA" id="ARBA00023136"/>
    </source>
</evidence>
<proteinExistence type="predicted"/>